<feature type="region of interest" description="Disordered" evidence="1">
    <location>
        <begin position="1"/>
        <end position="24"/>
    </location>
</feature>
<feature type="domain" description="C2H2-type" evidence="2">
    <location>
        <begin position="466"/>
        <end position="489"/>
    </location>
</feature>
<feature type="compositionally biased region" description="Polar residues" evidence="1">
    <location>
        <begin position="210"/>
        <end position="221"/>
    </location>
</feature>
<evidence type="ECO:0000259" key="2">
    <source>
        <dbReference type="SMART" id="SM00355"/>
    </source>
</evidence>
<protein>
    <recommendedName>
        <fullName evidence="2">C2H2-type domain-containing protein</fullName>
    </recommendedName>
</protein>
<feature type="compositionally biased region" description="Basic and acidic residues" evidence="1">
    <location>
        <begin position="168"/>
        <end position="188"/>
    </location>
</feature>
<feature type="region of interest" description="Disordered" evidence="1">
    <location>
        <begin position="162"/>
        <end position="269"/>
    </location>
</feature>
<dbReference type="EMBL" id="HBUF01347276">
    <property type="protein sequence ID" value="CAG6710636.1"/>
    <property type="molecule type" value="Transcribed_RNA"/>
</dbReference>
<feature type="region of interest" description="Disordered" evidence="1">
    <location>
        <begin position="336"/>
        <end position="377"/>
    </location>
</feature>
<feature type="compositionally biased region" description="Polar residues" evidence="1">
    <location>
        <begin position="581"/>
        <end position="590"/>
    </location>
</feature>
<feature type="region of interest" description="Disordered" evidence="1">
    <location>
        <begin position="658"/>
        <end position="684"/>
    </location>
</feature>
<evidence type="ECO:0000256" key="1">
    <source>
        <dbReference type="SAM" id="MobiDB-lite"/>
    </source>
</evidence>
<evidence type="ECO:0000313" key="3">
    <source>
        <dbReference type="EMBL" id="CAG6710648.1"/>
    </source>
</evidence>
<feature type="compositionally biased region" description="Basic and acidic residues" evidence="1">
    <location>
        <begin position="117"/>
        <end position="132"/>
    </location>
</feature>
<name>A0A8D8UR64_9HEMI</name>
<dbReference type="InterPro" id="IPR013087">
    <property type="entry name" value="Znf_C2H2_type"/>
</dbReference>
<sequence>MGRPRKVPIQEMTNIEETKTTDEEKVKVTDERVDNTDEAKVVEDEAKEETVQELVKKRRGRKPRVKKELLEDVEPVKKAETDEVLKRGLRHSIKLFNPYDSSDETMPPAAGKKTRGSKKDILEQETETKELQEPASEVIKPNETKQPVDCKVMKVHMQLNSNQEVVIEESKPSKSSIEVKESSDDHTTESLQTEEQLKKDKSFPVENIVVSKSSTFASQISDDTKLDRPQVENSVQVAGKTSPEATGPQEEPAPEGQESKDDNDDDILKENCDRCRGDILIPDESRALESIVEHCQNCPEKSNKDVFLCYKCSFFVPAKFSNDFRTHITRYHLKKKEESADKKMQTKSKNDADEDKLPQSEAEMKEKIGKGKTQTDDMVTHPVPEGNSSNIDATGVKSVQVVISESDEAMAHYAMKAEKSSAQEEDTREVCIRCDQVIVIADECQALESIVEHCKNCPKKSKEDEFPCYKCSLNSKYINDFRTHITRSHLIKKEENVKKETQEIVPKEKAKERRSLSGEPPPRRKILGTLGEKLPLGNIPPTQRIEARKQASSVPLRRPDIGQPDMEARTSGTGRARTGPGNAQNLQPTLSSTNTKVDWCAYCKVPIHMPDPDKAMVAVISHCMKPPHDKIQCFVCNKPHRSNGDLIAHITREHKRTHAKLVSPARAAPAARNSPSNSSSSSIQGQTAPARKCCHCNYEAISDSELAIHMLRHKVEC</sequence>
<feature type="compositionally biased region" description="Basic and acidic residues" evidence="1">
    <location>
        <begin position="498"/>
        <end position="516"/>
    </location>
</feature>
<dbReference type="EMBL" id="HBUF01347280">
    <property type="protein sequence ID" value="CAG6710648.1"/>
    <property type="molecule type" value="Transcribed_RNA"/>
</dbReference>
<organism evidence="3">
    <name type="scientific">Cacopsylla melanoneura</name>
    <dbReference type="NCBI Taxonomy" id="428564"/>
    <lineage>
        <taxon>Eukaryota</taxon>
        <taxon>Metazoa</taxon>
        <taxon>Ecdysozoa</taxon>
        <taxon>Arthropoda</taxon>
        <taxon>Hexapoda</taxon>
        <taxon>Insecta</taxon>
        <taxon>Pterygota</taxon>
        <taxon>Neoptera</taxon>
        <taxon>Paraneoptera</taxon>
        <taxon>Hemiptera</taxon>
        <taxon>Sternorrhyncha</taxon>
        <taxon>Psylloidea</taxon>
        <taxon>Psyllidae</taxon>
        <taxon>Psyllinae</taxon>
        <taxon>Cacopsylla</taxon>
    </lineage>
</organism>
<feature type="compositionally biased region" description="Low complexity" evidence="1">
    <location>
        <begin position="663"/>
        <end position="682"/>
    </location>
</feature>
<accession>A0A8D8UR64</accession>
<feature type="region of interest" description="Disordered" evidence="1">
    <location>
        <begin position="97"/>
        <end position="147"/>
    </location>
</feature>
<reference evidence="3" key="1">
    <citation type="submission" date="2021-05" db="EMBL/GenBank/DDBJ databases">
        <authorList>
            <person name="Alioto T."/>
            <person name="Alioto T."/>
            <person name="Gomez Garrido J."/>
        </authorList>
    </citation>
    <scope>NUCLEOTIDE SEQUENCE</scope>
</reference>
<feature type="compositionally biased region" description="Low complexity" evidence="1">
    <location>
        <begin position="243"/>
        <end position="256"/>
    </location>
</feature>
<dbReference type="AlphaFoldDB" id="A0A8D8UR64"/>
<feature type="domain" description="C2H2-type" evidence="2">
    <location>
        <begin position="691"/>
        <end position="713"/>
    </location>
</feature>
<feature type="region of interest" description="Disordered" evidence="1">
    <location>
        <begin position="498"/>
        <end position="590"/>
    </location>
</feature>
<proteinExistence type="predicted"/>
<feature type="domain" description="C2H2-type" evidence="2">
    <location>
        <begin position="631"/>
        <end position="654"/>
    </location>
</feature>
<dbReference type="SMART" id="SM00355">
    <property type="entry name" value="ZnF_C2H2"/>
    <property type="match status" value="3"/>
</dbReference>